<keyword evidence="6" id="KW-1185">Reference proteome</keyword>
<proteinExistence type="inferred from homology"/>
<dbReference type="RefSeq" id="WP_249316177.1">
    <property type="nucleotide sequence ID" value="NZ_JACRSR010000002.1"/>
</dbReference>
<dbReference type="PIRSF" id="PIRSF001267">
    <property type="entry name" value="Pyrophosphatase_GppA_Ppx"/>
    <property type="match status" value="1"/>
</dbReference>
<reference evidence="5" key="1">
    <citation type="submission" date="2020-08" db="EMBL/GenBank/DDBJ databases">
        <title>Genome public.</title>
        <authorList>
            <person name="Liu C."/>
            <person name="Sun Q."/>
        </authorList>
    </citation>
    <scope>NUCLEOTIDE SEQUENCE</scope>
    <source>
        <strain evidence="5">NSJ-53</strain>
    </source>
</reference>
<organism evidence="5 6">
    <name type="scientific">Gehongia tenuis</name>
    <dbReference type="NCBI Taxonomy" id="2763655"/>
    <lineage>
        <taxon>Bacteria</taxon>
        <taxon>Bacillati</taxon>
        <taxon>Bacillota</taxon>
        <taxon>Clostridia</taxon>
        <taxon>Christensenellales</taxon>
        <taxon>Christensenellaceae</taxon>
        <taxon>Gehongia</taxon>
    </lineage>
</organism>
<dbReference type="SUPFAM" id="SSF53067">
    <property type="entry name" value="Actin-like ATPase domain"/>
    <property type="match status" value="2"/>
</dbReference>
<evidence type="ECO:0000259" key="4">
    <source>
        <dbReference type="Pfam" id="PF21447"/>
    </source>
</evidence>
<feature type="domain" description="Ppx/GppA phosphatase N-terminal" evidence="3">
    <location>
        <begin position="23"/>
        <end position="303"/>
    </location>
</feature>
<dbReference type="AlphaFoldDB" id="A0A926D646"/>
<evidence type="ECO:0000313" key="6">
    <source>
        <dbReference type="Proteomes" id="UP000623172"/>
    </source>
</evidence>
<dbReference type="InterPro" id="IPR048950">
    <property type="entry name" value="Ppx_GppA_C"/>
</dbReference>
<dbReference type="InterPro" id="IPR043129">
    <property type="entry name" value="ATPase_NBD"/>
</dbReference>
<dbReference type="Proteomes" id="UP000623172">
    <property type="component" value="Unassembled WGS sequence"/>
</dbReference>
<dbReference type="InterPro" id="IPR030673">
    <property type="entry name" value="PyroPPase_GppA_Ppx"/>
</dbReference>
<dbReference type="InterPro" id="IPR050273">
    <property type="entry name" value="GppA/Ppx_hydrolase"/>
</dbReference>
<comment type="caution">
    <text evidence="5">The sequence shown here is derived from an EMBL/GenBank/DDBJ whole genome shotgun (WGS) entry which is preliminary data.</text>
</comment>
<dbReference type="InterPro" id="IPR003695">
    <property type="entry name" value="Ppx_GppA_N"/>
</dbReference>
<dbReference type="Pfam" id="PF02541">
    <property type="entry name" value="Ppx-GppA"/>
    <property type="match status" value="1"/>
</dbReference>
<dbReference type="SUPFAM" id="SSF109604">
    <property type="entry name" value="HD-domain/PDEase-like"/>
    <property type="match status" value="1"/>
</dbReference>
<gene>
    <name evidence="5" type="ORF">H8696_06790</name>
</gene>
<dbReference type="Gene3D" id="3.30.420.150">
    <property type="entry name" value="Exopolyphosphatase. Domain 2"/>
    <property type="match status" value="1"/>
</dbReference>
<dbReference type="GO" id="GO:0016787">
    <property type="term" value="F:hydrolase activity"/>
    <property type="evidence" value="ECO:0007669"/>
    <property type="project" value="UniProtKB-KW"/>
</dbReference>
<dbReference type="PANTHER" id="PTHR30005">
    <property type="entry name" value="EXOPOLYPHOSPHATASE"/>
    <property type="match status" value="1"/>
</dbReference>
<keyword evidence="2" id="KW-0378">Hydrolase</keyword>
<dbReference type="Gene3D" id="3.30.420.40">
    <property type="match status" value="1"/>
</dbReference>
<accession>A0A926D646</accession>
<feature type="domain" description="Ppx/GppA phosphatase C-terminal" evidence="4">
    <location>
        <begin position="327"/>
        <end position="469"/>
    </location>
</feature>
<evidence type="ECO:0000313" key="5">
    <source>
        <dbReference type="EMBL" id="MBC8531554.1"/>
    </source>
</evidence>
<dbReference type="EMBL" id="JACRSR010000002">
    <property type="protein sequence ID" value="MBC8531554.1"/>
    <property type="molecule type" value="Genomic_DNA"/>
</dbReference>
<evidence type="ECO:0000259" key="3">
    <source>
        <dbReference type="Pfam" id="PF02541"/>
    </source>
</evidence>
<evidence type="ECO:0000256" key="1">
    <source>
        <dbReference type="ARBA" id="ARBA00007125"/>
    </source>
</evidence>
<dbReference type="Gene3D" id="1.10.3210.10">
    <property type="entry name" value="Hypothetical protein af1432"/>
    <property type="match status" value="1"/>
</dbReference>
<dbReference type="PANTHER" id="PTHR30005:SF0">
    <property type="entry name" value="RETROGRADE REGULATION PROTEIN 2"/>
    <property type="match status" value="1"/>
</dbReference>
<evidence type="ECO:0000256" key="2">
    <source>
        <dbReference type="ARBA" id="ARBA00022801"/>
    </source>
</evidence>
<dbReference type="CDD" id="cd24052">
    <property type="entry name" value="ASKHA_NBD_HpPPX-GppA-like"/>
    <property type="match status" value="1"/>
</dbReference>
<sequence length="505" mass="57219">MKRIGIIDLGSNTARLLVANIYDNGGYRVIDQIKESVRLSEEMTDDNILRPKRVRQTIQTLQMFKRLCECNGVEQIVAVATAAVRRARNQRSFIDEVKHATGIELQVLSGEEESYYVYLGAINSLDFNEGVIMDLGGGSFEIIYVEKRRLMHSVTIPYGAVTLTEKFALQDKVTPEQLANIENFVREQLDEQAPWLKKALEKNLPIIGIGGSMRNLGKISRKKEHYPLDMNHNYPIKVETARSIYEHVKGLDLDRRMRIPGLSNERADIFTGALATIVTVAEYINAPEIVVGTAGLREGILYAYAMPNVKTKPLEDMLETSLLNELSYFNMNIPHAKQVYKLALSMFDQLRSLHKLPASYRRILKTAAYMHDVGSAIRYYDHHRHAYYLIMHTNIYGLTHREQVMAAFIAAAHRKQDRPRDWARFKGVLEEGDPEIIAKLGVLVRIAESFDRTMSGAVEDVACDVLGDSVIMKTQAKADVSLEIKDALTSSFYFKRAYGKNLVIL</sequence>
<protein>
    <submittedName>
        <fullName evidence="5">Ppx/GppA family phosphatase</fullName>
    </submittedName>
</protein>
<comment type="similarity">
    <text evidence="1">Belongs to the GppA/Ppx family.</text>
</comment>
<dbReference type="Pfam" id="PF21447">
    <property type="entry name" value="Ppx-GppA_III"/>
    <property type="match status" value="1"/>
</dbReference>
<name>A0A926D646_9FIRM</name>